<dbReference type="Gene3D" id="3.30.70.100">
    <property type="match status" value="1"/>
</dbReference>
<dbReference type="InterPro" id="IPR008250">
    <property type="entry name" value="ATPase_P-typ_transduc_dom_A_sf"/>
</dbReference>
<keyword evidence="16" id="KW-1185">Reference proteome</keyword>
<dbReference type="RefSeq" id="WP_189202353.1">
    <property type="nucleotide sequence ID" value="NZ_BMQQ01000011.1"/>
</dbReference>
<dbReference type="PROSITE" id="PS01047">
    <property type="entry name" value="HMA_1"/>
    <property type="match status" value="1"/>
</dbReference>
<dbReference type="NCBIfam" id="TIGR01511">
    <property type="entry name" value="ATPase-IB1_Cu"/>
    <property type="match status" value="1"/>
</dbReference>
<dbReference type="InterPro" id="IPR006121">
    <property type="entry name" value="HMA_dom"/>
</dbReference>
<evidence type="ECO:0000256" key="1">
    <source>
        <dbReference type="ARBA" id="ARBA00004651"/>
    </source>
</evidence>
<dbReference type="FunFam" id="2.70.150.10:FF:000002">
    <property type="entry name" value="Copper-transporting ATPase 1, putative"/>
    <property type="match status" value="1"/>
</dbReference>
<dbReference type="Pfam" id="PF00403">
    <property type="entry name" value="HMA"/>
    <property type="match status" value="1"/>
</dbReference>
<evidence type="ECO:0000256" key="9">
    <source>
        <dbReference type="ARBA" id="ARBA00023136"/>
    </source>
</evidence>
<evidence type="ECO:0000256" key="7">
    <source>
        <dbReference type="ARBA" id="ARBA00022967"/>
    </source>
</evidence>
<dbReference type="PRINTS" id="PR00119">
    <property type="entry name" value="CATATPASE"/>
</dbReference>
<dbReference type="PANTHER" id="PTHR43520:SF8">
    <property type="entry name" value="P-TYPE CU(+) TRANSPORTER"/>
    <property type="match status" value="1"/>
</dbReference>
<protein>
    <recommendedName>
        <fullName evidence="11">Cation-transporting P-type ATPase B</fullName>
    </recommendedName>
</protein>
<feature type="transmembrane region" description="Helical" evidence="12">
    <location>
        <begin position="209"/>
        <end position="227"/>
    </location>
</feature>
<comment type="caution">
    <text evidence="15">The sequence shown here is derived from an EMBL/GenBank/DDBJ whole genome shotgun (WGS) entry which is preliminary data.</text>
</comment>
<dbReference type="EMBL" id="BMQQ01000011">
    <property type="protein sequence ID" value="GGT37086.1"/>
    <property type="molecule type" value="Genomic_DNA"/>
</dbReference>
<dbReference type="GO" id="GO:0043682">
    <property type="term" value="F:P-type divalent copper transporter activity"/>
    <property type="evidence" value="ECO:0007669"/>
    <property type="project" value="TreeGrafter"/>
</dbReference>
<evidence type="ECO:0000256" key="2">
    <source>
        <dbReference type="ARBA" id="ARBA00006024"/>
    </source>
</evidence>
<feature type="transmembrane region" description="Helical" evidence="12">
    <location>
        <begin position="128"/>
        <end position="146"/>
    </location>
</feature>
<dbReference type="Pfam" id="PF00122">
    <property type="entry name" value="E1-E2_ATPase"/>
    <property type="match status" value="1"/>
</dbReference>
<feature type="transmembrane region" description="Helical" evidence="12">
    <location>
        <begin position="711"/>
        <end position="728"/>
    </location>
</feature>
<keyword evidence="3 12" id="KW-0812">Transmembrane</keyword>
<dbReference type="FunFam" id="3.30.70.100:FF:000005">
    <property type="entry name" value="Copper-exporting P-type ATPase A"/>
    <property type="match status" value="1"/>
</dbReference>
<proteinExistence type="inferred from homology"/>
<dbReference type="InterPro" id="IPR023214">
    <property type="entry name" value="HAD_sf"/>
</dbReference>
<comment type="catalytic activity">
    <reaction evidence="10">
        <text>ATP + H2O = ADP + phosphate + H(+)</text>
        <dbReference type="Rhea" id="RHEA:13065"/>
        <dbReference type="ChEBI" id="CHEBI:15377"/>
        <dbReference type="ChEBI" id="CHEBI:15378"/>
        <dbReference type="ChEBI" id="CHEBI:30616"/>
        <dbReference type="ChEBI" id="CHEBI:43474"/>
        <dbReference type="ChEBI" id="CHEBI:456216"/>
    </reaction>
</comment>
<keyword evidence="7" id="KW-1278">Translocase</keyword>
<dbReference type="InterPro" id="IPR036163">
    <property type="entry name" value="HMA_dom_sf"/>
</dbReference>
<dbReference type="InterPro" id="IPR023299">
    <property type="entry name" value="ATPase_P-typ_cyto_dom_N"/>
</dbReference>
<name>A0A918H4U3_9ACTN</name>
<dbReference type="NCBIfam" id="TIGR01494">
    <property type="entry name" value="ATPase_P-type"/>
    <property type="match status" value="2"/>
</dbReference>
<dbReference type="PROSITE" id="PS00154">
    <property type="entry name" value="ATPASE_E1_E2"/>
    <property type="match status" value="1"/>
</dbReference>
<feature type="transmembrane region" description="Helical" evidence="12">
    <location>
        <begin position="387"/>
        <end position="410"/>
    </location>
</feature>
<dbReference type="InterPro" id="IPR023298">
    <property type="entry name" value="ATPase_P-typ_TM_dom_sf"/>
</dbReference>
<evidence type="ECO:0000256" key="12">
    <source>
        <dbReference type="RuleBase" id="RU362081"/>
    </source>
</evidence>
<evidence type="ECO:0000256" key="6">
    <source>
        <dbReference type="ARBA" id="ARBA00022840"/>
    </source>
</evidence>
<keyword evidence="4 12" id="KW-0479">Metal-binding</keyword>
<dbReference type="Gene3D" id="3.40.50.1000">
    <property type="entry name" value="HAD superfamily/HAD-like"/>
    <property type="match status" value="1"/>
</dbReference>
<dbReference type="Proteomes" id="UP000619486">
    <property type="component" value="Unassembled WGS sequence"/>
</dbReference>
<dbReference type="Pfam" id="PF00702">
    <property type="entry name" value="Hydrolase"/>
    <property type="match status" value="1"/>
</dbReference>
<dbReference type="InterPro" id="IPR001757">
    <property type="entry name" value="P_typ_ATPase"/>
</dbReference>
<dbReference type="NCBIfam" id="TIGR01525">
    <property type="entry name" value="ATPase-IB_hvy"/>
    <property type="match status" value="1"/>
</dbReference>
<evidence type="ECO:0000256" key="8">
    <source>
        <dbReference type="ARBA" id="ARBA00022989"/>
    </source>
</evidence>
<feature type="transmembrane region" description="Helical" evidence="12">
    <location>
        <begin position="361"/>
        <end position="381"/>
    </location>
</feature>
<feature type="domain" description="HMA" evidence="14">
    <location>
        <begin position="8"/>
        <end position="72"/>
    </location>
</feature>
<evidence type="ECO:0000256" key="13">
    <source>
        <dbReference type="SAM" id="MobiDB-lite"/>
    </source>
</evidence>
<dbReference type="InterPro" id="IPR044492">
    <property type="entry name" value="P_typ_ATPase_HD_dom"/>
</dbReference>
<reference evidence="15" key="2">
    <citation type="submission" date="2020-09" db="EMBL/GenBank/DDBJ databases">
        <authorList>
            <person name="Sun Q."/>
            <person name="Ohkuma M."/>
        </authorList>
    </citation>
    <scope>NUCLEOTIDE SEQUENCE</scope>
    <source>
        <strain evidence="15">JCM 3172</strain>
    </source>
</reference>
<evidence type="ECO:0000256" key="10">
    <source>
        <dbReference type="ARBA" id="ARBA00049360"/>
    </source>
</evidence>
<evidence type="ECO:0000256" key="11">
    <source>
        <dbReference type="ARBA" id="ARBA00074171"/>
    </source>
</evidence>
<keyword evidence="5 12" id="KW-0547">Nucleotide-binding</keyword>
<dbReference type="SUPFAM" id="SSF81653">
    <property type="entry name" value="Calcium ATPase, transduction domain A"/>
    <property type="match status" value="1"/>
</dbReference>
<comment type="subcellular location">
    <subcellularLocation>
        <location evidence="1">Cell membrane</location>
        <topology evidence="1">Multi-pass membrane protein</topology>
    </subcellularLocation>
</comment>
<evidence type="ECO:0000313" key="16">
    <source>
        <dbReference type="Proteomes" id="UP000619486"/>
    </source>
</evidence>
<dbReference type="SUPFAM" id="SSF55008">
    <property type="entry name" value="HMA, heavy metal-associated domain"/>
    <property type="match status" value="1"/>
</dbReference>
<dbReference type="InterPro" id="IPR018303">
    <property type="entry name" value="ATPase_P-typ_P_site"/>
</dbReference>
<reference evidence="15" key="1">
    <citation type="journal article" date="2014" name="Int. J. Syst. Evol. Microbiol.">
        <title>Complete genome sequence of Corynebacterium casei LMG S-19264T (=DSM 44701T), isolated from a smear-ripened cheese.</title>
        <authorList>
            <consortium name="US DOE Joint Genome Institute (JGI-PGF)"/>
            <person name="Walter F."/>
            <person name="Albersmeier A."/>
            <person name="Kalinowski J."/>
            <person name="Ruckert C."/>
        </authorList>
    </citation>
    <scope>NUCLEOTIDE SEQUENCE</scope>
    <source>
        <strain evidence="15">JCM 3172</strain>
    </source>
</reference>
<dbReference type="GO" id="GO:0005507">
    <property type="term" value="F:copper ion binding"/>
    <property type="evidence" value="ECO:0007669"/>
    <property type="project" value="TreeGrafter"/>
</dbReference>
<evidence type="ECO:0000256" key="5">
    <source>
        <dbReference type="ARBA" id="ARBA00022741"/>
    </source>
</evidence>
<dbReference type="InterPro" id="IPR036412">
    <property type="entry name" value="HAD-like_sf"/>
</dbReference>
<dbReference type="PANTHER" id="PTHR43520">
    <property type="entry name" value="ATP7, ISOFORM B"/>
    <property type="match status" value="1"/>
</dbReference>
<dbReference type="InterPro" id="IPR059000">
    <property type="entry name" value="ATPase_P-type_domA"/>
</dbReference>
<feature type="region of interest" description="Disordered" evidence="13">
    <location>
        <begin position="71"/>
        <end position="92"/>
    </location>
</feature>
<evidence type="ECO:0000259" key="14">
    <source>
        <dbReference type="PROSITE" id="PS50846"/>
    </source>
</evidence>
<feature type="transmembrane region" description="Helical" evidence="12">
    <location>
        <begin position="105"/>
        <end position="122"/>
    </location>
</feature>
<keyword evidence="9 12" id="KW-0472">Membrane</keyword>
<dbReference type="GO" id="GO:0005524">
    <property type="term" value="F:ATP binding"/>
    <property type="evidence" value="ECO:0007669"/>
    <property type="project" value="UniProtKB-UniRule"/>
</dbReference>
<dbReference type="SUPFAM" id="SSF81665">
    <property type="entry name" value="Calcium ATPase, transmembrane domain M"/>
    <property type="match status" value="1"/>
</dbReference>
<dbReference type="Gene3D" id="3.40.1110.10">
    <property type="entry name" value="Calcium-transporting ATPase, cytoplasmic domain N"/>
    <property type="match status" value="1"/>
</dbReference>
<sequence length="762" mass="78451">MTTTTGPAQVELAIGGMTCASCAARIEKKLNRMDGVEATVNYATEKAKVTFDADISVADLIATVEATGYTAEEPQLERPRGDGGDEQPTDEEKADAALRPLKQRLVTAVALAVPVIAMAMVPALQIEYWQWLSLALAAPVVVYAAWPFHRAAWTNAKHGAATMDTLISMGTTAAFLWSLWALFFGTAGMPGMTHPFELTIARTDGAGNIYLEAAAGVTAFILAGRYFEARSKRKAGAALKALMQLGAKEVTVLRGGREVTVATADLQVGDRFLVRPGEKIATDGTVVEGSSAVDVSMLTGESVPVEVGVGDAVTGATLNAGGRLVVEATRVGADTQLARMAKLVEDAQNGKAAAQRLADKISAVFVPIVIALALGTLGFWLGTGSGLTAAFTAAVAVLIIACPCALGLATPTALMVGTGRGAQLGILIKGPEVLETTRKVDTIVLDKTGTVTTGRMTLIKVHTAAGTDETDVLRLAGALEHSSEHPIAQAVATGAAAKVGTLPTPEDFASIPGLGVQGVVDGHAVLVGREKLLTGVPHVEGQGRAMELPPSLKSAKDAAEQAGKTAIAVAWDGEARAVLEVADAVKETSAEAIRRLRALGLTPILLTGDNKAVAEAVAAEVGIGEVIAEVMPQDKVDVVKRLQAEGRSVAMVGDGVNDAAALAQADLGLAMGTGTDAAIEAGDLTLVRGDLRAAADAIRLSRKTLGTIRSNLFWAFAYNVAALPLAAAGLLNPMIAGAAMAFSSVFVVGNSLRLRGFQAADN</sequence>
<dbReference type="PRINTS" id="PR00943">
    <property type="entry name" value="CUATPASE"/>
</dbReference>
<dbReference type="AlphaFoldDB" id="A0A918H4U3"/>
<dbReference type="GO" id="GO:0005886">
    <property type="term" value="C:plasma membrane"/>
    <property type="evidence" value="ECO:0007669"/>
    <property type="project" value="UniProtKB-SubCell"/>
</dbReference>
<dbReference type="PROSITE" id="PS50846">
    <property type="entry name" value="HMA_2"/>
    <property type="match status" value="1"/>
</dbReference>
<feature type="transmembrane region" description="Helical" evidence="12">
    <location>
        <begin position="166"/>
        <end position="189"/>
    </location>
</feature>
<dbReference type="Gene3D" id="2.70.150.10">
    <property type="entry name" value="Calcium-transporting ATPase, cytoplasmic transduction domain A"/>
    <property type="match status" value="1"/>
</dbReference>
<keyword evidence="8 12" id="KW-1133">Transmembrane helix</keyword>
<evidence type="ECO:0000256" key="3">
    <source>
        <dbReference type="ARBA" id="ARBA00022692"/>
    </source>
</evidence>
<dbReference type="CDD" id="cd00371">
    <property type="entry name" value="HMA"/>
    <property type="match status" value="1"/>
</dbReference>
<accession>A0A918H4U3</accession>
<dbReference type="GO" id="GO:0016887">
    <property type="term" value="F:ATP hydrolysis activity"/>
    <property type="evidence" value="ECO:0007669"/>
    <property type="project" value="InterPro"/>
</dbReference>
<dbReference type="CDD" id="cd02094">
    <property type="entry name" value="P-type_ATPase_Cu-like"/>
    <property type="match status" value="1"/>
</dbReference>
<dbReference type="SFLD" id="SFLDF00027">
    <property type="entry name" value="p-type_atpase"/>
    <property type="match status" value="1"/>
</dbReference>
<dbReference type="InterPro" id="IPR027256">
    <property type="entry name" value="P-typ_ATPase_IB"/>
</dbReference>
<dbReference type="GO" id="GO:0055070">
    <property type="term" value="P:copper ion homeostasis"/>
    <property type="evidence" value="ECO:0007669"/>
    <property type="project" value="TreeGrafter"/>
</dbReference>
<keyword evidence="6 12" id="KW-0067">ATP-binding</keyword>
<gene>
    <name evidence="15" type="ORF">GCM10014713_33550</name>
</gene>
<dbReference type="SUPFAM" id="SSF56784">
    <property type="entry name" value="HAD-like"/>
    <property type="match status" value="1"/>
</dbReference>
<feature type="transmembrane region" description="Helical" evidence="12">
    <location>
        <begin position="734"/>
        <end position="752"/>
    </location>
</feature>
<comment type="similarity">
    <text evidence="2 12">Belongs to the cation transport ATPase (P-type) (TC 3.A.3) family. Type IB subfamily.</text>
</comment>
<keyword evidence="12" id="KW-1003">Cell membrane</keyword>
<evidence type="ECO:0000256" key="4">
    <source>
        <dbReference type="ARBA" id="ARBA00022723"/>
    </source>
</evidence>
<dbReference type="SFLD" id="SFLDG00002">
    <property type="entry name" value="C1.7:_P-type_atpase_like"/>
    <property type="match status" value="1"/>
</dbReference>
<dbReference type="InterPro" id="IPR017969">
    <property type="entry name" value="Heavy-metal-associated_CS"/>
</dbReference>
<dbReference type="SFLD" id="SFLDS00003">
    <property type="entry name" value="Haloacid_Dehalogenase"/>
    <property type="match status" value="1"/>
</dbReference>
<organism evidence="15 16">
    <name type="scientific">Streptomyces purpureus</name>
    <dbReference type="NCBI Taxonomy" id="1951"/>
    <lineage>
        <taxon>Bacteria</taxon>
        <taxon>Bacillati</taxon>
        <taxon>Actinomycetota</taxon>
        <taxon>Actinomycetes</taxon>
        <taxon>Kitasatosporales</taxon>
        <taxon>Streptomycetaceae</taxon>
        <taxon>Streptomyces</taxon>
    </lineage>
</organism>
<evidence type="ECO:0000313" key="15">
    <source>
        <dbReference type="EMBL" id="GGT37086.1"/>
    </source>
</evidence>